<evidence type="ECO:0000313" key="1">
    <source>
        <dbReference type="EMBL" id="EEY35917.1"/>
    </source>
</evidence>
<sequence>MKKIIILMCLFSIFSFGEQYKITKNPNVKLEKSEMNEESLKLKKAINDFRKKQDEEKDRIMMRYNQNVNPEVKQKVAELSAQTADLNKKIRAKKILEIKDVKFLTNTKAEVFYNVKEPDIGEYLGNIKFSKKIEEKITKKLGYKLDEKNMKKLTRAQIDELDRWFVSEFKSEVEKMLSSKNIYYLTTEYKIIFIKNKGNWEVEDFEELD</sequence>
<name>D0GIY4_9FUSO</name>
<accession>D0GIY4</accession>
<organism evidence="1 2">
    <name type="scientific">Pseudoleptotrichia goodfellowii F0264</name>
    <dbReference type="NCBI Taxonomy" id="596323"/>
    <lineage>
        <taxon>Bacteria</taxon>
        <taxon>Fusobacteriati</taxon>
        <taxon>Fusobacteriota</taxon>
        <taxon>Fusobacteriia</taxon>
        <taxon>Fusobacteriales</taxon>
        <taxon>Leptotrichiaceae</taxon>
        <taxon>Pseudoleptotrichia</taxon>
    </lineage>
</organism>
<dbReference type="Proteomes" id="UP000004226">
    <property type="component" value="Unassembled WGS sequence"/>
</dbReference>
<keyword evidence="2" id="KW-1185">Reference proteome</keyword>
<dbReference type="AlphaFoldDB" id="D0GIY4"/>
<evidence type="ECO:0000313" key="2">
    <source>
        <dbReference type="Proteomes" id="UP000004226"/>
    </source>
</evidence>
<dbReference type="EMBL" id="ADAD01000030">
    <property type="protein sequence ID" value="EEY35917.1"/>
    <property type="molecule type" value="Genomic_DNA"/>
</dbReference>
<protein>
    <recommendedName>
        <fullName evidence="3">DUF5105 domain-containing protein</fullName>
    </recommendedName>
</protein>
<gene>
    <name evidence="1" type="ORF">HMPREF0554_1251</name>
</gene>
<reference evidence="1 2" key="1">
    <citation type="submission" date="2009-10" db="EMBL/GenBank/DDBJ databases">
        <authorList>
            <person name="Harkins D.M."/>
            <person name="Madupu R."/>
            <person name="Durkin A.S."/>
            <person name="Torralba M."/>
            <person name="Methe B."/>
            <person name="Sutton G.G."/>
            <person name="Strausberg R.L."/>
            <person name="Nelson K.E."/>
        </authorList>
    </citation>
    <scope>NUCLEOTIDE SEQUENCE [LARGE SCALE GENOMIC DNA]</scope>
    <source>
        <strain evidence="1 2">F0264</strain>
    </source>
</reference>
<proteinExistence type="predicted"/>
<evidence type="ECO:0008006" key="3">
    <source>
        <dbReference type="Google" id="ProtNLM"/>
    </source>
</evidence>
<dbReference type="RefSeq" id="WP_006806415.1">
    <property type="nucleotide sequence ID" value="NZ_ADAD01000030.1"/>
</dbReference>
<comment type="caution">
    <text evidence="1">The sequence shown here is derived from an EMBL/GenBank/DDBJ whole genome shotgun (WGS) entry which is preliminary data.</text>
</comment>